<proteinExistence type="predicted"/>
<comment type="caution">
    <text evidence="1">The sequence shown here is derived from an EMBL/GenBank/DDBJ whole genome shotgun (WGS) entry which is preliminary data.</text>
</comment>
<dbReference type="AlphaFoldDB" id="A0A4Y2WYP0"/>
<reference evidence="1 2" key="1">
    <citation type="journal article" date="2019" name="Sci. Rep.">
        <title>Orb-weaving spider Araneus ventricosus genome elucidates the spidroin gene catalogue.</title>
        <authorList>
            <person name="Kono N."/>
            <person name="Nakamura H."/>
            <person name="Ohtoshi R."/>
            <person name="Moran D.A.P."/>
            <person name="Shinohara A."/>
            <person name="Yoshida Y."/>
            <person name="Fujiwara M."/>
            <person name="Mori M."/>
            <person name="Tomita M."/>
            <person name="Arakawa K."/>
        </authorList>
    </citation>
    <scope>NUCLEOTIDE SEQUENCE [LARGE SCALE GENOMIC DNA]</scope>
</reference>
<evidence type="ECO:0000313" key="2">
    <source>
        <dbReference type="Proteomes" id="UP000499080"/>
    </source>
</evidence>
<keyword evidence="2" id="KW-1185">Reference proteome</keyword>
<gene>
    <name evidence="1" type="ORF">AVEN_205185_1</name>
</gene>
<dbReference type="EMBL" id="BGPR01067406">
    <property type="protein sequence ID" value="GBO41640.1"/>
    <property type="molecule type" value="Genomic_DNA"/>
</dbReference>
<evidence type="ECO:0000313" key="1">
    <source>
        <dbReference type="EMBL" id="GBO41640.1"/>
    </source>
</evidence>
<dbReference type="Proteomes" id="UP000499080">
    <property type="component" value="Unassembled WGS sequence"/>
</dbReference>
<protein>
    <submittedName>
        <fullName evidence="1">Uncharacterized protein</fullName>
    </submittedName>
</protein>
<name>A0A4Y2WYP0_ARAVE</name>
<organism evidence="1 2">
    <name type="scientific">Araneus ventricosus</name>
    <name type="common">Orbweaver spider</name>
    <name type="synonym">Epeira ventricosa</name>
    <dbReference type="NCBI Taxonomy" id="182803"/>
    <lineage>
        <taxon>Eukaryota</taxon>
        <taxon>Metazoa</taxon>
        <taxon>Ecdysozoa</taxon>
        <taxon>Arthropoda</taxon>
        <taxon>Chelicerata</taxon>
        <taxon>Arachnida</taxon>
        <taxon>Araneae</taxon>
        <taxon>Araneomorphae</taxon>
        <taxon>Entelegynae</taxon>
        <taxon>Araneoidea</taxon>
        <taxon>Araneidae</taxon>
        <taxon>Araneus</taxon>
    </lineage>
</organism>
<sequence length="131" mass="14824">MDADIFLSFLRCGFIVRYNNCHCSFEYCFRFGLQYFGRLPDSDETDASFVSEQRGGGRGHAALPLLPGEQGVCPERMRRTPALLRTALRAPAEHAPFVRRTVSGIPGCRNETSLVFEIDCGCRLIREFRQT</sequence>
<accession>A0A4Y2WYP0</accession>